<dbReference type="Proteomes" id="UP000621500">
    <property type="component" value="Unassembled WGS sequence"/>
</dbReference>
<protein>
    <recommendedName>
        <fullName evidence="6">Esterase-like activity of phytase family protein</fullName>
    </recommendedName>
</protein>
<evidence type="ECO:0008006" key="6">
    <source>
        <dbReference type="Google" id="ProtNLM"/>
    </source>
</evidence>
<keyword evidence="5" id="KW-1185">Reference proteome</keyword>
<keyword evidence="2" id="KW-1133">Transmembrane helix</keyword>
<feature type="compositionally biased region" description="Low complexity" evidence="1">
    <location>
        <begin position="310"/>
        <end position="326"/>
    </location>
</feature>
<feature type="signal peptide" evidence="3">
    <location>
        <begin position="1"/>
        <end position="20"/>
    </location>
</feature>
<evidence type="ECO:0000313" key="4">
    <source>
        <dbReference type="EMBL" id="GIG93698.1"/>
    </source>
</evidence>
<evidence type="ECO:0000256" key="1">
    <source>
        <dbReference type="SAM" id="MobiDB-lite"/>
    </source>
</evidence>
<dbReference type="EMBL" id="BONX01000002">
    <property type="protein sequence ID" value="GIG93698.1"/>
    <property type="molecule type" value="Genomic_DNA"/>
</dbReference>
<evidence type="ECO:0000256" key="2">
    <source>
        <dbReference type="SAM" id="Phobius"/>
    </source>
</evidence>
<keyword evidence="2" id="KW-0812">Transmembrane</keyword>
<organism evidence="4 5">
    <name type="scientific">Plantactinospora mayteni</name>
    <dbReference type="NCBI Taxonomy" id="566021"/>
    <lineage>
        <taxon>Bacteria</taxon>
        <taxon>Bacillati</taxon>
        <taxon>Actinomycetota</taxon>
        <taxon>Actinomycetes</taxon>
        <taxon>Micromonosporales</taxon>
        <taxon>Micromonosporaceae</taxon>
        <taxon>Plantactinospora</taxon>
    </lineage>
</organism>
<dbReference type="SUPFAM" id="SSF75011">
    <property type="entry name" value="3-carboxy-cis,cis-mucoante lactonizing enzyme"/>
    <property type="match status" value="1"/>
</dbReference>
<keyword evidence="3" id="KW-0732">Signal</keyword>
<feature type="transmembrane region" description="Helical" evidence="2">
    <location>
        <begin position="343"/>
        <end position="363"/>
    </location>
</feature>
<evidence type="ECO:0000256" key="3">
    <source>
        <dbReference type="SAM" id="SignalP"/>
    </source>
</evidence>
<feature type="chain" id="PRO_5046580977" description="Esterase-like activity of phytase family protein" evidence="3">
    <location>
        <begin position="21"/>
        <end position="374"/>
    </location>
</feature>
<accession>A0ABQ4EG43</accession>
<sequence length="374" mass="39324">MRRLVTLVAAAVLVLPVGGAAGRPAAAGQPPGQVAVGVRAAAGTPVCTVDDERLPEVSGLAATEDGYVVVNDSSDVDNRRRIFFLDRNCAVTRAVRYPSRPRDTEDLTRAPDGTIWVGDIGDNDRVRETVALWKLAPGAESPVLHRISYPDGAHDAEALLLSGDGTPIIVTKDPGTPGLYAPARALRAGQTTPLRKVGQFTLPRSTTSNPFSIFGRQLVTGGAVAPDGSRVILRTYADALEFDVTGGDVVRAVTEGTPRVIPLPDEPQGEAITYGPDGTALFTLSEKAQGESAADPVLLRYPIADREPKSSPSPSASPRATPASTESDLDRVAESSRDVTGRFVGAVALTLLVLVLAGGFAIWRARRRPSGRGR</sequence>
<comment type="caution">
    <text evidence="4">The sequence shown here is derived from an EMBL/GenBank/DDBJ whole genome shotgun (WGS) entry which is preliminary data.</text>
</comment>
<dbReference type="RefSeq" id="WP_203855371.1">
    <property type="nucleotide sequence ID" value="NZ_BAAAZQ010000003.1"/>
</dbReference>
<proteinExistence type="predicted"/>
<keyword evidence="2" id="KW-0472">Membrane</keyword>
<feature type="region of interest" description="Disordered" evidence="1">
    <location>
        <begin position="305"/>
        <end position="333"/>
    </location>
</feature>
<reference evidence="4 5" key="1">
    <citation type="submission" date="2021-01" db="EMBL/GenBank/DDBJ databases">
        <title>Whole genome shotgun sequence of Plantactinospora mayteni NBRC 109088.</title>
        <authorList>
            <person name="Komaki H."/>
            <person name="Tamura T."/>
        </authorList>
    </citation>
    <scope>NUCLEOTIDE SEQUENCE [LARGE SCALE GENOMIC DNA]</scope>
    <source>
        <strain evidence="4 5">NBRC 109088</strain>
    </source>
</reference>
<name>A0ABQ4EG43_9ACTN</name>
<gene>
    <name evidence="4" type="ORF">Pma05_02710</name>
</gene>
<evidence type="ECO:0000313" key="5">
    <source>
        <dbReference type="Proteomes" id="UP000621500"/>
    </source>
</evidence>